<dbReference type="Pfam" id="PF02518">
    <property type="entry name" value="HATPase_c"/>
    <property type="match status" value="1"/>
</dbReference>
<dbReference type="CDD" id="cd00082">
    <property type="entry name" value="HisKA"/>
    <property type="match status" value="1"/>
</dbReference>
<comment type="catalytic activity">
    <reaction evidence="1">
        <text>ATP + protein L-histidine = ADP + protein N-phospho-L-histidine.</text>
        <dbReference type="EC" id="2.7.13.3"/>
    </reaction>
</comment>
<dbReference type="Pfam" id="PF00512">
    <property type="entry name" value="HisKA"/>
    <property type="match status" value="1"/>
</dbReference>
<evidence type="ECO:0000259" key="8">
    <source>
        <dbReference type="PROSITE" id="PS50109"/>
    </source>
</evidence>
<name>A0A250J2E0_9BACT</name>
<dbReference type="Gene3D" id="3.30.450.40">
    <property type="match status" value="2"/>
</dbReference>
<dbReference type="InterPro" id="IPR036097">
    <property type="entry name" value="HisK_dim/P_sf"/>
</dbReference>
<dbReference type="SMART" id="SM00065">
    <property type="entry name" value="GAF"/>
    <property type="match status" value="2"/>
</dbReference>
<evidence type="ECO:0000256" key="1">
    <source>
        <dbReference type="ARBA" id="ARBA00000085"/>
    </source>
</evidence>
<dbReference type="AlphaFoldDB" id="A0A250J2E0"/>
<accession>A0A250J2E0</accession>
<dbReference type="SUPFAM" id="SSF47384">
    <property type="entry name" value="Homodimeric domain of signal transducing histidine kinase"/>
    <property type="match status" value="1"/>
</dbReference>
<dbReference type="CDD" id="cd00075">
    <property type="entry name" value="HATPase"/>
    <property type="match status" value="1"/>
</dbReference>
<dbReference type="PANTHER" id="PTHR43711:SF26">
    <property type="entry name" value="SENSOR HISTIDINE KINASE RCSC"/>
    <property type="match status" value="1"/>
</dbReference>
<evidence type="ECO:0000256" key="6">
    <source>
        <dbReference type="ARBA" id="ARBA00023012"/>
    </source>
</evidence>
<dbReference type="SUPFAM" id="SSF55874">
    <property type="entry name" value="ATPase domain of HSP90 chaperone/DNA topoisomerase II/histidine kinase"/>
    <property type="match status" value="1"/>
</dbReference>
<dbReference type="InterPro" id="IPR005467">
    <property type="entry name" value="His_kinase_dom"/>
</dbReference>
<keyword evidence="3" id="KW-0597">Phosphoprotein</keyword>
<dbReference type="Gene3D" id="1.10.287.130">
    <property type="match status" value="1"/>
</dbReference>
<dbReference type="EMBL" id="CP022098">
    <property type="protein sequence ID" value="ATB37637.1"/>
    <property type="molecule type" value="Genomic_DNA"/>
</dbReference>
<feature type="region of interest" description="Disordered" evidence="7">
    <location>
        <begin position="1"/>
        <end position="27"/>
    </location>
</feature>
<dbReference type="EC" id="2.7.13.3" evidence="2"/>
<gene>
    <name evidence="9" type="ORF">CYFUS_003062</name>
</gene>
<evidence type="ECO:0000256" key="4">
    <source>
        <dbReference type="ARBA" id="ARBA00022679"/>
    </source>
</evidence>
<dbReference type="Pfam" id="PF01590">
    <property type="entry name" value="GAF"/>
    <property type="match status" value="2"/>
</dbReference>
<dbReference type="FunFam" id="3.30.565.10:FF:000006">
    <property type="entry name" value="Sensor histidine kinase WalK"/>
    <property type="match status" value="1"/>
</dbReference>
<keyword evidence="5" id="KW-0418">Kinase</keyword>
<keyword evidence="4" id="KW-0808">Transferase</keyword>
<organism evidence="9 10">
    <name type="scientific">Cystobacter fuscus</name>
    <dbReference type="NCBI Taxonomy" id="43"/>
    <lineage>
        <taxon>Bacteria</taxon>
        <taxon>Pseudomonadati</taxon>
        <taxon>Myxococcota</taxon>
        <taxon>Myxococcia</taxon>
        <taxon>Myxococcales</taxon>
        <taxon>Cystobacterineae</taxon>
        <taxon>Archangiaceae</taxon>
        <taxon>Cystobacter</taxon>
    </lineage>
</organism>
<dbReference type="RefSeq" id="WP_095985927.1">
    <property type="nucleotide sequence ID" value="NZ_CP022098.1"/>
</dbReference>
<dbReference type="PROSITE" id="PS50109">
    <property type="entry name" value="HIS_KIN"/>
    <property type="match status" value="1"/>
</dbReference>
<dbReference type="Proteomes" id="UP000217257">
    <property type="component" value="Chromosome"/>
</dbReference>
<dbReference type="SUPFAM" id="SSF55781">
    <property type="entry name" value="GAF domain-like"/>
    <property type="match status" value="2"/>
</dbReference>
<feature type="domain" description="Histidine kinase" evidence="8">
    <location>
        <begin position="376"/>
        <end position="596"/>
    </location>
</feature>
<dbReference type="InterPro" id="IPR036890">
    <property type="entry name" value="HATPase_C_sf"/>
</dbReference>
<evidence type="ECO:0000313" key="9">
    <source>
        <dbReference type="EMBL" id="ATB37637.1"/>
    </source>
</evidence>
<dbReference type="InterPro" id="IPR004358">
    <property type="entry name" value="Sig_transdc_His_kin-like_C"/>
</dbReference>
<proteinExistence type="predicted"/>
<dbReference type="InterPro" id="IPR003018">
    <property type="entry name" value="GAF"/>
</dbReference>
<dbReference type="InterPro" id="IPR003661">
    <property type="entry name" value="HisK_dim/P_dom"/>
</dbReference>
<protein>
    <recommendedName>
        <fullName evidence="2">histidine kinase</fullName>
        <ecNumber evidence="2">2.7.13.3</ecNumber>
    </recommendedName>
</protein>
<dbReference type="SMART" id="SM00388">
    <property type="entry name" value="HisKA"/>
    <property type="match status" value="1"/>
</dbReference>
<dbReference type="InterPro" id="IPR050736">
    <property type="entry name" value="Sensor_HK_Regulatory"/>
</dbReference>
<dbReference type="KEGG" id="cfus:CYFUS_003062"/>
<dbReference type="InterPro" id="IPR029016">
    <property type="entry name" value="GAF-like_dom_sf"/>
</dbReference>
<evidence type="ECO:0000256" key="2">
    <source>
        <dbReference type="ARBA" id="ARBA00012438"/>
    </source>
</evidence>
<evidence type="ECO:0000256" key="7">
    <source>
        <dbReference type="SAM" id="MobiDB-lite"/>
    </source>
</evidence>
<dbReference type="Gene3D" id="3.30.565.10">
    <property type="entry name" value="Histidine kinase-like ATPase, C-terminal domain"/>
    <property type="match status" value="1"/>
</dbReference>
<sequence>MEEQTHGGPVASSGQDDGSGPKDASREFQQVLRRESRLDALRRTALMDTPAEEAFDRLSRLAVRVLNAPVGLVTLVDGERQFFKSCVGLPAPWCDLRQTPLTHSFCMHVVATGKPLVVQDARRHPVLRDNLAVDQLGVVAYLGMPLTASKGETLGTLCVIDTQPRVWTEADLYVLQELSVSVMKEIELRAVREQEARAQAARVAGAEAEAARQRFALLAELSAVLAEGFDLQAVLARAVRLVVPLVADGCSVVLLEAQGRLRRVAVAHADPREEARLLALPEPSALLTPERMDAPPVAGHVPITGPEGASLRLPLTSHSRVLGAVNFSLGPGRPLGELEVSLAEEVARRMALAVENARLYEASCEATLLRDKFLSIASHELRTPLTALGLQARTLLRDASHPERPLAPEVLARKARVITRQVERLGHLVDELLDISRIAQGHLSFPLEDVDLAELVRDVAASFREELTSPGIQLLLSGVEAPVVGRWNRLRLEQVIVNLLTNAIKYGRGRPITLELKVDEAHAWLTVRDEGIGISPGDQERIFERFERAVSEQHYSGFGLGLWIVREIVHRLGGTISVNSTTGVGSAFTVALPRGPSRRTGPLLH</sequence>
<evidence type="ECO:0000256" key="5">
    <source>
        <dbReference type="ARBA" id="ARBA00022777"/>
    </source>
</evidence>
<dbReference type="InterPro" id="IPR003594">
    <property type="entry name" value="HATPase_dom"/>
</dbReference>
<dbReference type="PANTHER" id="PTHR43711">
    <property type="entry name" value="TWO-COMPONENT HISTIDINE KINASE"/>
    <property type="match status" value="1"/>
</dbReference>
<evidence type="ECO:0000256" key="3">
    <source>
        <dbReference type="ARBA" id="ARBA00022553"/>
    </source>
</evidence>
<reference evidence="9 10" key="1">
    <citation type="submission" date="2017-06" db="EMBL/GenBank/DDBJ databases">
        <title>Sequencing and comparative analysis of myxobacterial genomes.</title>
        <authorList>
            <person name="Rupp O."/>
            <person name="Goesmann A."/>
            <person name="Sogaard-Andersen L."/>
        </authorList>
    </citation>
    <scope>NUCLEOTIDE SEQUENCE [LARGE SCALE GENOMIC DNA]</scope>
    <source>
        <strain evidence="9 10">DSM 52655</strain>
    </source>
</reference>
<dbReference type="SMART" id="SM00387">
    <property type="entry name" value="HATPase_c"/>
    <property type="match status" value="1"/>
</dbReference>
<dbReference type="GO" id="GO:0000155">
    <property type="term" value="F:phosphorelay sensor kinase activity"/>
    <property type="evidence" value="ECO:0007669"/>
    <property type="project" value="InterPro"/>
</dbReference>
<keyword evidence="6" id="KW-0902">Two-component regulatory system</keyword>
<evidence type="ECO:0000313" key="10">
    <source>
        <dbReference type="Proteomes" id="UP000217257"/>
    </source>
</evidence>
<dbReference type="PRINTS" id="PR00344">
    <property type="entry name" value="BCTRLSENSOR"/>
</dbReference>